<dbReference type="AlphaFoldDB" id="A0A914D306"/>
<dbReference type="Proteomes" id="UP000887540">
    <property type="component" value="Unplaced"/>
</dbReference>
<evidence type="ECO:0000256" key="1">
    <source>
        <dbReference type="SAM" id="Phobius"/>
    </source>
</evidence>
<dbReference type="WBParaSite" id="ACRNAN_scaffold174.g32560.t1">
    <property type="protein sequence ID" value="ACRNAN_scaffold174.g32560.t1"/>
    <property type="gene ID" value="ACRNAN_scaffold174.g32560"/>
</dbReference>
<organism evidence="2 3">
    <name type="scientific">Acrobeloides nanus</name>
    <dbReference type="NCBI Taxonomy" id="290746"/>
    <lineage>
        <taxon>Eukaryota</taxon>
        <taxon>Metazoa</taxon>
        <taxon>Ecdysozoa</taxon>
        <taxon>Nematoda</taxon>
        <taxon>Chromadorea</taxon>
        <taxon>Rhabditida</taxon>
        <taxon>Tylenchina</taxon>
        <taxon>Cephalobomorpha</taxon>
        <taxon>Cephaloboidea</taxon>
        <taxon>Cephalobidae</taxon>
        <taxon>Acrobeloides</taxon>
    </lineage>
</organism>
<reference evidence="3" key="1">
    <citation type="submission" date="2022-11" db="UniProtKB">
        <authorList>
            <consortium name="WormBaseParasite"/>
        </authorList>
    </citation>
    <scope>IDENTIFICATION</scope>
</reference>
<accession>A0A914D306</accession>
<protein>
    <submittedName>
        <fullName evidence="3">Uncharacterized protein</fullName>
    </submittedName>
</protein>
<keyword evidence="1" id="KW-0472">Membrane</keyword>
<evidence type="ECO:0000313" key="3">
    <source>
        <dbReference type="WBParaSite" id="ACRNAN_scaffold174.g32560.t1"/>
    </source>
</evidence>
<sequence>MVIHSWLRTLEFSSSKADRRRRNYTTHIHKQNIDKCIKDVNSRDFVLMLWIDVRFWEIVTILFLGLYPPPATS</sequence>
<feature type="transmembrane region" description="Helical" evidence="1">
    <location>
        <begin position="45"/>
        <end position="67"/>
    </location>
</feature>
<evidence type="ECO:0000313" key="2">
    <source>
        <dbReference type="Proteomes" id="UP000887540"/>
    </source>
</evidence>
<keyword evidence="2" id="KW-1185">Reference proteome</keyword>
<name>A0A914D306_9BILA</name>
<keyword evidence="1" id="KW-1133">Transmembrane helix</keyword>
<proteinExistence type="predicted"/>
<keyword evidence="1" id="KW-0812">Transmembrane</keyword>